<evidence type="ECO:0000259" key="9">
    <source>
        <dbReference type="Pfam" id="PF04535"/>
    </source>
</evidence>
<keyword evidence="6 8" id="KW-1133">Transmembrane helix</keyword>
<evidence type="ECO:0000256" key="2">
    <source>
        <dbReference type="ARBA" id="ARBA00007651"/>
    </source>
</evidence>
<evidence type="ECO:0000313" key="10">
    <source>
        <dbReference type="EMBL" id="TVU19123.1"/>
    </source>
</evidence>
<feature type="domain" description="Casparian strip membrane protein" evidence="9">
    <location>
        <begin position="10"/>
        <end position="157"/>
    </location>
</feature>
<gene>
    <name evidence="10" type="ORF">EJB05_35257</name>
</gene>
<dbReference type="Proteomes" id="UP000324897">
    <property type="component" value="Chromosome 7"/>
</dbReference>
<dbReference type="InterPro" id="IPR006702">
    <property type="entry name" value="CASP_dom"/>
</dbReference>
<feature type="transmembrane region" description="Helical" evidence="8">
    <location>
        <begin position="87"/>
        <end position="109"/>
    </location>
</feature>
<dbReference type="Gramene" id="TVU19123">
    <property type="protein sequence ID" value="TVU19123"/>
    <property type="gene ID" value="EJB05_35257"/>
</dbReference>
<name>A0A5J9U649_9POAL</name>
<evidence type="ECO:0000256" key="6">
    <source>
        <dbReference type="ARBA" id="ARBA00022989"/>
    </source>
</evidence>
<keyword evidence="4 8" id="KW-1003">Cell membrane</keyword>
<dbReference type="PANTHER" id="PTHR33573">
    <property type="entry name" value="CASP-LIKE PROTEIN 4A4"/>
    <property type="match status" value="1"/>
</dbReference>
<reference evidence="10 11" key="1">
    <citation type="journal article" date="2019" name="Sci. Rep.">
        <title>A high-quality genome of Eragrostis curvula grass provides insights into Poaceae evolution and supports new strategies to enhance forage quality.</title>
        <authorList>
            <person name="Carballo J."/>
            <person name="Santos B.A.C.M."/>
            <person name="Zappacosta D."/>
            <person name="Garbus I."/>
            <person name="Selva J.P."/>
            <person name="Gallo C.A."/>
            <person name="Diaz A."/>
            <person name="Albertini E."/>
            <person name="Caccamo M."/>
            <person name="Echenique V."/>
        </authorList>
    </citation>
    <scope>NUCLEOTIDE SEQUENCE [LARGE SCALE GENOMIC DNA]</scope>
    <source>
        <strain evidence="11">cv. Victoria</strain>
        <tissue evidence="10">Leaf</tissue>
    </source>
</reference>
<dbReference type="EMBL" id="RWGY01000029">
    <property type="protein sequence ID" value="TVU19123.1"/>
    <property type="molecule type" value="Genomic_DNA"/>
</dbReference>
<dbReference type="GO" id="GO:0005886">
    <property type="term" value="C:plasma membrane"/>
    <property type="evidence" value="ECO:0007669"/>
    <property type="project" value="UniProtKB-SubCell"/>
</dbReference>
<feature type="transmembrane region" description="Helical" evidence="8">
    <location>
        <begin position="147"/>
        <end position="167"/>
    </location>
</feature>
<protein>
    <recommendedName>
        <fullName evidence="8">CASP-like protein</fullName>
    </recommendedName>
</protein>
<comment type="subunit">
    <text evidence="3 8">Homodimer and heterodimers.</text>
</comment>
<keyword evidence="7 8" id="KW-0472">Membrane</keyword>
<organism evidence="10 11">
    <name type="scientific">Eragrostis curvula</name>
    <name type="common">weeping love grass</name>
    <dbReference type="NCBI Taxonomy" id="38414"/>
    <lineage>
        <taxon>Eukaryota</taxon>
        <taxon>Viridiplantae</taxon>
        <taxon>Streptophyta</taxon>
        <taxon>Embryophyta</taxon>
        <taxon>Tracheophyta</taxon>
        <taxon>Spermatophyta</taxon>
        <taxon>Magnoliopsida</taxon>
        <taxon>Liliopsida</taxon>
        <taxon>Poales</taxon>
        <taxon>Poaceae</taxon>
        <taxon>PACMAD clade</taxon>
        <taxon>Chloridoideae</taxon>
        <taxon>Eragrostideae</taxon>
        <taxon>Eragrostidinae</taxon>
        <taxon>Eragrostis</taxon>
    </lineage>
</organism>
<comment type="subcellular location">
    <subcellularLocation>
        <location evidence="1 8">Cell membrane</location>
        <topology evidence="1 8">Multi-pass membrane protein</topology>
    </subcellularLocation>
</comment>
<dbReference type="Pfam" id="PF04535">
    <property type="entry name" value="CASP_dom"/>
    <property type="match status" value="1"/>
</dbReference>
<evidence type="ECO:0000256" key="7">
    <source>
        <dbReference type="ARBA" id="ARBA00023136"/>
    </source>
</evidence>
<dbReference type="AlphaFoldDB" id="A0A5J9U649"/>
<evidence type="ECO:0000256" key="1">
    <source>
        <dbReference type="ARBA" id="ARBA00004651"/>
    </source>
</evidence>
<comment type="similarity">
    <text evidence="2 8">Belongs to the Casparian strip membrane proteins (CASP) family.</text>
</comment>
<evidence type="ECO:0000256" key="3">
    <source>
        <dbReference type="ARBA" id="ARBA00011489"/>
    </source>
</evidence>
<comment type="caution">
    <text evidence="10">The sequence shown here is derived from an EMBL/GenBank/DDBJ whole genome shotgun (WGS) entry which is preliminary data.</text>
</comment>
<comment type="caution">
    <text evidence="8">Lacks conserved residue(s) required for the propagation of feature annotation.</text>
</comment>
<evidence type="ECO:0000256" key="5">
    <source>
        <dbReference type="ARBA" id="ARBA00022692"/>
    </source>
</evidence>
<keyword evidence="5 8" id="KW-0812">Transmembrane</keyword>
<evidence type="ECO:0000256" key="4">
    <source>
        <dbReference type="ARBA" id="ARBA00022475"/>
    </source>
</evidence>
<dbReference type="OrthoDB" id="667646at2759"/>
<feature type="transmembrane region" description="Helical" evidence="8">
    <location>
        <begin position="50"/>
        <end position="75"/>
    </location>
</feature>
<evidence type="ECO:0000256" key="8">
    <source>
        <dbReference type="RuleBase" id="RU361233"/>
    </source>
</evidence>
<keyword evidence="11" id="KW-1185">Reference proteome</keyword>
<sequence length="181" mass="19629">MALSRKAWVAAVLCARLLMVAFLAMSVELKYANHTRLDYSSWDNYYQLQSYTYAVAAAVIGMVGNALQIPVAVYLLCTSKRTPPSVLALDISMYTDIVVTTVLASGVGAGFGATKDALQIIKHGVDWTNEKNGSRDDLIRFFNKGNVAISLLLVGMVLSVFTTVASARLRARATNDDLAED</sequence>
<dbReference type="PANTHER" id="PTHR33573:SF3">
    <property type="entry name" value="CASP-LIKE PROTEIN"/>
    <property type="match status" value="1"/>
</dbReference>
<evidence type="ECO:0000313" key="11">
    <source>
        <dbReference type="Proteomes" id="UP000324897"/>
    </source>
</evidence>
<accession>A0A5J9U649</accession>
<proteinExistence type="inferred from homology"/>